<dbReference type="EMBL" id="KB207033">
    <property type="protein sequence ID" value="ELP85735.1"/>
    <property type="molecule type" value="Genomic_DNA"/>
</dbReference>
<dbReference type="GeneID" id="14884711"/>
<proteinExistence type="predicted"/>
<name>L7FK14_ENTIV</name>
<gene>
    <name evidence="1" type="ORF">EIN_012220</name>
</gene>
<dbReference type="AlphaFoldDB" id="L7FK14"/>
<protein>
    <submittedName>
        <fullName evidence="1">Uncharacterized protein</fullName>
    </submittedName>
</protein>
<reference evidence="1 2" key="1">
    <citation type="submission" date="2012-10" db="EMBL/GenBank/DDBJ databases">
        <authorList>
            <person name="Zafar N."/>
            <person name="Inman J."/>
            <person name="Hall N."/>
            <person name="Lorenzi H."/>
            <person name="Caler E."/>
        </authorList>
    </citation>
    <scope>NUCLEOTIDE SEQUENCE [LARGE SCALE GENOMIC DNA]</scope>
    <source>
        <strain evidence="1 2">IP1</strain>
    </source>
</reference>
<sequence>MIFIVLITFVAQAEYFMITNNEYMNVYLLDKCYYSGGNTYTKYVKEGNKAKVYGSVTCGNWVDQDPIELDSDQSFVENLPEYAAVSYAYIDAKDCKIKESDARPIETLIKIGCVKTSETTSTKTEIKDGKFIKNDFDTSAICGGLPSKITNKELGKCFTDEEGFFNIIKDSAMTLSMCFALVIAFFF</sequence>
<evidence type="ECO:0000313" key="2">
    <source>
        <dbReference type="Proteomes" id="UP000014680"/>
    </source>
</evidence>
<organism evidence="1 2">
    <name type="scientific">Entamoeba invadens IP1</name>
    <dbReference type="NCBI Taxonomy" id="370355"/>
    <lineage>
        <taxon>Eukaryota</taxon>
        <taxon>Amoebozoa</taxon>
        <taxon>Evosea</taxon>
        <taxon>Archamoebae</taxon>
        <taxon>Mastigamoebida</taxon>
        <taxon>Entamoebidae</taxon>
        <taxon>Entamoeba</taxon>
    </lineage>
</organism>
<dbReference type="Proteomes" id="UP000014680">
    <property type="component" value="Unassembled WGS sequence"/>
</dbReference>
<dbReference type="RefSeq" id="XP_004185081.1">
    <property type="nucleotide sequence ID" value="XM_004185033.1"/>
</dbReference>
<keyword evidence="2" id="KW-1185">Reference proteome</keyword>
<evidence type="ECO:0000313" key="1">
    <source>
        <dbReference type="EMBL" id="ELP85735.1"/>
    </source>
</evidence>
<accession>L7FK14</accession>
<dbReference type="KEGG" id="eiv:EIN_012220"/>
<dbReference type="VEuPathDB" id="AmoebaDB:EIN_012220"/>